<keyword evidence="5" id="KW-1003">Cell membrane</keyword>
<dbReference type="HAMAP" id="MF_00902">
    <property type="entry name" value="TatC"/>
    <property type="match status" value="1"/>
</dbReference>
<reference evidence="6 7" key="1">
    <citation type="submission" date="2016-11" db="EMBL/GenBank/DDBJ databases">
        <title>Study of marine rhodopsin-containing bacteria.</title>
        <authorList>
            <person name="Yoshizawa S."/>
            <person name="Kumagai Y."/>
            <person name="Kogure K."/>
        </authorList>
    </citation>
    <scope>NUCLEOTIDE SEQUENCE [LARGE SCALE GENOMIC DNA]</scope>
    <source>
        <strain evidence="6 7">SG-29</strain>
    </source>
</reference>
<dbReference type="PRINTS" id="PR01840">
    <property type="entry name" value="TATCFAMILY"/>
</dbReference>
<dbReference type="OrthoDB" id="9777044at2"/>
<dbReference type="InParanoid" id="A0A259U463"/>
<comment type="similarity">
    <text evidence="5">Belongs to the TatC family.</text>
</comment>
<keyword evidence="3 5" id="KW-1133">Transmembrane helix</keyword>
<feature type="transmembrane region" description="Helical" evidence="5">
    <location>
        <begin position="117"/>
        <end position="142"/>
    </location>
</feature>
<evidence type="ECO:0000313" key="7">
    <source>
        <dbReference type="Proteomes" id="UP000216446"/>
    </source>
</evidence>
<organism evidence="6 7">
    <name type="scientific">Rubricoccus marinus</name>
    <dbReference type="NCBI Taxonomy" id="716817"/>
    <lineage>
        <taxon>Bacteria</taxon>
        <taxon>Pseudomonadati</taxon>
        <taxon>Rhodothermota</taxon>
        <taxon>Rhodothermia</taxon>
        <taxon>Rhodothermales</taxon>
        <taxon>Rubricoccaceae</taxon>
        <taxon>Rubricoccus</taxon>
    </lineage>
</organism>
<keyword evidence="5" id="KW-0813">Transport</keyword>
<comment type="function">
    <text evidence="5">Part of the twin-arginine translocation (Tat) system that transports large folded proteins containing a characteristic twin-arginine motif in their signal peptide across membranes.</text>
</comment>
<comment type="subcellular location">
    <subcellularLocation>
        <location evidence="5">Cell membrane</location>
        <topology evidence="5">Multi-pass membrane protein</topology>
    </subcellularLocation>
    <subcellularLocation>
        <location evidence="1">Membrane</location>
        <topology evidence="1">Multi-pass membrane protein</topology>
    </subcellularLocation>
</comment>
<keyword evidence="2 5" id="KW-0812">Transmembrane</keyword>
<comment type="caution">
    <text evidence="6">The sequence shown here is derived from an EMBL/GenBank/DDBJ whole genome shotgun (WGS) entry which is preliminary data.</text>
</comment>
<dbReference type="NCBIfam" id="TIGR00945">
    <property type="entry name" value="tatC"/>
    <property type="match status" value="1"/>
</dbReference>
<evidence type="ECO:0000256" key="4">
    <source>
        <dbReference type="ARBA" id="ARBA00023136"/>
    </source>
</evidence>
<sequence>MPFLDHLEELRWRIFKSLGAVLVCVLGCLFFADWILDAILLAPTRASFFMYEVLRLDSVNVELQNRTITGQFFAYFGTVLAVGLILGSPVVLYQVWKFVEPALYPKERHGMRFSAAFATFFFVLGASFGYLIITPVALQFFAQFNVSESITNEFDISRYFSMVITWTFGAGALFELPVVVTFLAKAGLVTAAVLKTGRKYAFVVILVLGALFTPPDPFSQILLAIPLLGLYELAILLAGGVERQRLKAERAEAAAEAKRQAAG</sequence>
<dbReference type="PANTHER" id="PTHR30371:SF0">
    <property type="entry name" value="SEC-INDEPENDENT PROTEIN TRANSLOCASE PROTEIN TATC, CHLOROPLASTIC-RELATED"/>
    <property type="match status" value="1"/>
</dbReference>
<dbReference type="Proteomes" id="UP000216446">
    <property type="component" value="Unassembled WGS sequence"/>
</dbReference>
<feature type="transmembrane region" description="Helical" evidence="5">
    <location>
        <begin position="221"/>
        <end position="241"/>
    </location>
</feature>
<accession>A0A259U463</accession>
<keyword evidence="4 5" id="KW-0472">Membrane</keyword>
<dbReference type="GO" id="GO:0009977">
    <property type="term" value="F:proton motive force dependent protein transmembrane transporter activity"/>
    <property type="evidence" value="ECO:0007669"/>
    <property type="project" value="TreeGrafter"/>
</dbReference>
<evidence type="ECO:0000256" key="2">
    <source>
        <dbReference type="ARBA" id="ARBA00022692"/>
    </source>
</evidence>
<gene>
    <name evidence="5" type="primary">tatC</name>
    <name evidence="6" type="ORF">BSZ36_15005</name>
</gene>
<feature type="transmembrane region" description="Helical" evidence="5">
    <location>
        <begin position="200"/>
        <end position="215"/>
    </location>
</feature>
<dbReference type="FunCoup" id="A0A259U463">
    <property type="interactions" value="454"/>
</dbReference>
<dbReference type="AlphaFoldDB" id="A0A259U463"/>
<dbReference type="Pfam" id="PF00902">
    <property type="entry name" value="TatC"/>
    <property type="match status" value="1"/>
</dbReference>
<proteinExistence type="inferred from homology"/>
<name>A0A259U463_9BACT</name>
<keyword evidence="5" id="KW-0653">Protein transport</keyword>
<keyword evidence="7" id="KW-1185">Reference proteome</keyword>
<dbReference type="PANTHER" id="PTHR30371">
    <property type="entry name" value="SEC-INDEPENDENT PROTEIN TRANSLOCASE PROTEIN TATC"/>
    <property type="match status" value="1"/>
</dbReference>
<evidence type="ECO:0000256" key="1">
    <source>
        <dbReference type="ARBA" id="ARBA00004141"/>
    </source>
</evidence>
<protein>
    <recommendedName>
        <fullName evidence="5">Sec-independent protein translocase protein TatC</fullName>
    </recommendedName>
</protein>
<evidence type="ECO:0000313" key="6">
    <source>
        <dbReference type="EMBL" id="OZC04760.1"/>
    </source>
</evidence>
<evidence type="ECO:0000256" key="3">
    <source>
        <dbReference type="ARBA" id="ARBA00022989"/>
    </source>
</evidence>
<dbReference type="GO" id="GO:0043953">
    <property type="term" value="P:protein transport by the Tat complex"/>
    <property type="evidence" value="ECO:0007669"/>
    <property type="project" value="UniProtKB-UniRule"/>
</dbReference>
<dbReference type="GO" id="GO:0065002">
    <property type="term" value="P:intracellular protein transmembrane transport"/>
    <property type="evidence" value="ECO:0007669"/>
    <property type="project" value="TreeGrafter"/>
</dbReference>
<feature type="transmembrane region" description="Helical" evidence="5">
    <location>
        <begin position="72"/>
        <end position="96"/>
    </location>
</feature>
<dbReference type="InterPro" id="IPR002033">
    <property type="entry name" value="TatC"/>
</dbReference>
<dbReference type="EMBL" id="MQWB01000001">
    <property type="protein sequence ID" value="OZC04760.1"/>
    <property type="molecule type" value="Genomic_DNA"/>
</dbReference>
<evidence type="ECO:0000256" key="5">
    <source>
        <dbReference type="HAMAP-Rule" id="MF_00902"/>
    </source>
</evidence>
<feature type="transmembrane region" description="Helical" evidence="5">
    <location>
        <begin position="20"/>
        <end position="42"/>
    </location>
</feature>
<comment type="subunit">
    <text evidence="5">Forms a complex with TatA.</text>
</comment>
<keyword evidence="5" id="KW-0811">Translocation</keyword>
<feature type="transmembrane region" description="Helical" evidence="5">
    <location>
        <begin position="162"/>
        <end position="188"/>
    </location>
</feature>
<dbReference type="GO" id="GO:0033281">
    <property type="term" value="C:TAT protein transport complex"/>
    <property type="evidence" value="ECO:0007669"/>
    <property type="project" value="UniProtKB-UniRule"/>
</dbReference>